<sequence length="144" mass="15442">MSEKSVSTVIIDAPLADVEAALFSIGSYPEWLSSIKKADVIESDSSGRVLKAKLAIDAGMMKDRVTLDYDWSAAPASLSFTMDEADLLTQMDGAYTLKAIDSDSTEVTYELTVAVGMPVPAMMITKAQKQTIDAALKELAERVG</sequence>
<organism evidence="1 2">
    <name type="scientific">Candidatus Planktophila sulfonica</name>
    <dbReference type="NCBI Taxonomy" id="1884904"/>
    <lineage>
        <taxon>Bacteria</taxon>
        <taxon>Bacillati</taxon>
        <taxon>Actinomycetota</taxon>
        <taxon>Actinomycetes</taxon>
        <taxon>Candidatus Nanopelagicales</taxon>
        <taxon>Candidatus Nanopelagicaceae</taxon>
        <taxon>Candidatus Planktophila</taxon>
    </lineage>
</organism>
<evidence type="ECO:0000313" key="1">
    <source>
        <dbReference type="EMBL" id="ASY16072.1"/>
    </source>
</evidence>
<dbReference type="Gene3D" id="3.30.530.20">
    <property type="match status" value="1"/>
</dbReference>
<dbReference type="InterPro" id="IPR023393">
    <property type="entry name" value="START-like_dom_sf"/>
</dbReference>
<reference evidence="1 2" key="1">
    <citation type="submission" date="2016-07" db="EMBL/GenBank/DDBJ databases">
        <title>High microdiversification within the ubiquitous acI lineage of Actinobacteria.</title>
        <authorList>
            <person name="Neuenschwander S.M."/>
            <person name="Salcher M."/>
            <person name="Ghai R."/>
            <person name="Pernthaler J."/>
        </authorList>
    </citation>
    <scope>NUCLEOTIDE SEQUENCE [LARGE SCALE GENOMIC DNA]</scope>
    <source>
        <strain evidence="1">MMS-IA-56</strain>
    </source>
</reference>
<keyword evidence="2" id="KW-1185">Reference proteome</keyword>
<proteinExistence type="predicted"/>
<dbReference type="SUPFAM" id="SSF55961">
    <property type="entry name" value="Bet v1-like"/>
    <property type="match status" value="1"/>
</dbReference>
<dbReference type="Proteomes" id="UP000217215">
    <property type="component" value="Chromosome"/>
</dbReference>
<dbReference type="PANTHER" id="PTHR39683">
    <property type="entry name" value="CONSERVED PROTEIN TB16.3"/>
    <property type="match status" value="1"/>
</dbReference>
<dbReference type="KEGG" id="psuf:A1sIA56_04030"/>
<dbReference type="Pfam" id="PF10604">
    <property type="entry name" value="Polyketide_cyc2"/>
    <property type="match status" value="1"/>
</dbReference>
<protein>
    <submittedName>
        <fullName evidence="1">Carboxylesterase</fullName>
    </submittedName>
</protein>
<name>A0A249KH00_9ACTN</name>
<accession>A0A249KH00</accession>
<gene>
    <name evidence="1" type="ORF">A1sIA56_04030</name>
</gene>
<dbReference type="OrthoDB" id="5243015at2"/>
<evidence type="ECO:0000313" key="2">
    <source>
        <dbReference type="Proteomes" id="UP000217215"/>
    </source>
</evidence>
<dbReference type="InterPro" id="IPR019587">
    <property type="entry name" value="Polyketide_cyclase/dehydratase"/>
</dbReference>
<dbReference type="AlphaFoldDB" id="A0A249KH00"/>
<dbReference type="EMBL" id="CP016773">
    <property type="protein sequence ID" value="ASY16072.1"/>
    <property type="molecule type" value="Genomic_DNA"/>
</dbReference>
<dbReference type="PANTHER" id="PTHR39683:SF4">
    <property type="entry name" value="COENZYME Q-BINDING PROTEIN COQ10 START DOMAIN-CONTAINING PROTEIN"/>
    <property type="match status" value="1"/>
</dbReference>
<dbReference type="RefSeq" id="WP_095673666.1">
    <property type="nucleotide sequence ID" value="NZ_CP016773.1"/>
</dbReference>